<feature type="transmembrane region" description="Helical" evidence="11">
    <location>
        <begin position="130"/>
        <end position="151"/>
    </location>
</feature>
<evidence type="ECO:0000256" key="7">
    <source>
        <dbReference type="ARBA" id="ARBA00022989"/>
    </source>
</evidence>
<evidence type="ECO:0000256" key="5">
    <source>
        <dbReference type="ARBA" id="ARBA00022597"/>
    </source>
</evidence>
<dbReference type="NCBIfam" id="NF040906">
    <property type="entry name" value="GguB"/>
    <property type="match status" value="1"/>
</dbReference>
<evidence type="ECO:0000256" key="8">
    <source>
        <dbReference type="ARBA" id="ARBA00023136"/>
    </source>
</evidence>
<evidence type="ECO:0000313" key="13">
    <source>
        <dbReference type="Proteomes" id="UP000317638"/>
    </source>
</evidence>
<dbReference type="Pfam" id="PF02653">
    <property type="entry name" value="BPD_transp_2"/>
    <property type="match status" value="1"/>
</dbReference>
<organism evidence="12 13">
    <name type="scientific">Tessaracoccus rhinocerotis</name>
    <dbReference type="NCBI Taxonomy" id="1689449"/>
    <lineage>
        <taxon>Bacteria</taxon>
        <taxon>Bacillati</taxon>
        <taxon>Actinomycetota</taxon>
        <taxon>Actinomycetes</taxon>
        <taxon>Propionibacteriales</taxon>
        <taxon>Propionibacteriaceae</taxon>
        <taxon>Tessaracoccus</taxon>
    </lineage>
</organism>
<dbReference type="Proteomes" id="UP000317638">
    <property type="component" value="Unassembled WGS sequence"/>
</dbReference>
<keyword evidence="7 11" id="KW-1133">Transmembrane helix</keyword>
<dbReference type="OrthoDB" id="3468954at2"/>
<keyword evidence="3" id="KW-1003">Cell membrane</keyword>
<evidence type="ECO:0000256" key="3">
    <source>
        <dbReference type="ARBA" id="ARBA00022475"/>
    </source>
</evidence>
<evidence type="ECO:0000313" key="12">
    <source>
        <dbReference type="EMBL" id="TRY19390.1"/>
    </source>
</evidence>
<keyword evidence="6 11" id="KW-0812">Transmembrane</keyword>
<reference evidence="12 13" key="1">
    <citation type="submission" date="2019-07" db="EMBL/GenBank/DDBJ databases">
        <authorList>
            <person name="Zhou L.-Y."/>
        </authorList>
    </citation>
    <scope>NUCLEOTIDE SEQUENCE [LARGE SCALE GENOMIC DNA]</scope>
    <source>
        <strain evidence="12 13">YIM 101269</strain>
    </source>
</reference>
<keyword evidence="5" id="KW-0762">Sugar transport</keyword>
<dbReference type="GO" id="GO:0005886">
    <property type="term" value="C:plasma membrane"/>
    <property type="evidence" value="ECO:0007669"/>
    <property type="project" value="UniProtKB-SubCell"/>
</dbReference>
<feature type="transmembrane region" description="Helical" evidence="11">
    <location>
        <begin position="220"/>
        <end position="238"/>
    </location>
</feature>
<dbReference type="EMBL" id="VKKG01000001">
    <property type="protein sequence ID" value="TRY19390.1"/>
    <property type="molecule type" value="Genomic_DNA"/>
</dbReference>
<feature type="transmembrane region" description="Helical" evidence="11">
    <location>
        <begin position="244"/>
        <end position="261"/>
    </location>
</feature>
<keyword evidence="8 11" id="KW-0472">Membrane</keyword>
<comment type="function">
    <text evidence="9">Part of the binding-protein-dependent transport system for D-xylose. Probably responsible for the translocation of the substrate across the membrane.</text>
</comment>
<dbReference type="PANTHER" id="PTHR32196:SF32">
    <property type="entry name" value="XYLOSE TRANSPORT SYSTEM PERMEASE PROTEIN XYLH"/>
    <property type="match status" value="1"/>
</dbReference>
<comment type="subcellular location">
    <subcellularLocation>
        <location evidence="1">Cell membrane</location>
        <topology evidence="1">Multi-pass membrane protein</topology>
    </subcellularLocation>
</comment>
<feature type="transmembrane region" description="Helical" evidence="11">
    <location>
        <begin position="21"/>
        <end position="39"/>
    </location>
</feature>
<feature type="transmembrane region" description="Helical" evidence="11">
    <location>
        <begin position="291"/>
        <end position="310"/>
    </location>
</feature>
<dbReference type="InterPro" id="IPR001851">
    <property type="entry name" value="ABC_transp_permease"/>
</dbReference>
<dbReference type="PANTHER" id="PTHR32196">
    <property type="entry name" value="ABC TRANSPORTER PERMEASE PROTEIN YPHD-RELATED-RELATED"/>
    <property type="match status" value="1"/>
</dbReference>
<comment type="caution">
    <text evidence="12">The sequence shown here is derived from an EMBL/GenBank/DDBJ whole genome shotgun (WGS) entry which is preliminary data.</text>
</comment>
<evidence type="ECO:0000256" key="4">
    <source>
        <dbReference type="ARBA" id="ARBA00022519"/>
    </source>
</evidence>
<accession>A0A553K3V2</accession>
<feature type="transmembrane region" description="Helical" evidence="11">
    <location>
        <begin position="59"/>
        <end position="92"/>
    </location>
</feature>
<name>A0A553K3V2_9ACTN</name>
<feature type="transmembrane region" description="Helical" evidence="11">
    <location>
        <begin position="373"/>
        <end position="391"/>
    </location>
</feature>
<keyword evidence="2" id="KW-0813">Transport</keyword>
<dbReference type="RefSeq" id="WP_143936479.1">
    <property type="nucleotide sequence ID" value="NZ_VKKG01000001.1"/>
</dbReference>
<feature type="transmembrane region" description="Helical" evidence="11">
    <location>
        <begin position="316"/>
        <end position="340"/>
    </location>
</feature>
<proteinExistence type="predicted"/>
<keyword evidence="13" id="KW-1185">Reference proteome</keyword>
<dbReference type="CDD" id="cd06579">
    <property type="entry name" value="TM_PBP1_transp_AraH_like"/>
    <property type="match status" value="1"/>
</dbReference>
<feature type="transmembrane region" description="Helical" evidence="11">
    <location>
        <begin position="104"/>
        <end position="124"/>
    </location>
</feature>
<keyword evidence="4" id="KW-0997">Cell inner membrane</keyword>
<dbReference type="GO" id="GO:0022857">
    <property type="term" value="F:transmembrane transporter activity"/>
    <property type="evidence" value="ECO:0007669"/>
    <property type="project" value="InterPro"/>
</dbReference>
<evidence type="ECO:0000256" key="11">
    <source>
        <dbReference type="SAM" id="Phobius"/>
    </source>
</evidence>
<gene>
    <name evidence="12" type="ORF">FOJ82_00270</name>
</gene>
<sequence>MTSSLTTAPPRRRFAGIAGGARQYGIVAALVVIVAFFQFTTGGRLLQPNNVTSLIQQNAYVLVLAVGMLMIIVAGHIDLSVGSVVAAVGGVIGIMLADHGVSPWIVVVSALAVGALIGAWQGFWVAFVGIPAFIVTLAGMLVFRGVALVLVGYTRAGFPGGFLAISNDGVAGMTGFVGQLDAFTLVAGAVGIGGIIVTSLRTRALRARHGLALESPKVLVARLVLICALIAVLTYWIALSALGLPYVLVIVGVIIVVYAWLMGNTVFGRHVYAIGGNLSAAKLSGVNTRKVNFWLFVNMGLLCGVTAIIVTSRSGAALAAAGVNYELDAIAACFIGGAAVTGGVGRVLGAVVGALIMGVLNMGLSILGVDPSWQFVIKGMVLLLAVAFDMVGKLRSSQTS</sequence>
<evidence type="ECO:0000256" key="1">
    <source>
        <dbReference type="ARBA" id="ARBA00004651"/>
    </source>
</evidence>
<evidence type="ECO:0000256" key="10">
    <source>
        <dbReference type="ARBA" id="ARBA00035686"/>
    </source>
</evidence>
<feature type="transmembrane region" description="Helical" evidence="11">
    <location>
        <begin position="347"/>
        <end position="367"/>
    </location>
</feature>
<dbReference type="AlphaFoldDB" id="A0A553K3V2"/>
<protein>
    <recommendedName>
        <fullName evidence="10">Xylose transport system permease protein XylH</fullName>
    </recommendedName>
</protein>
<evidence type="ECO:0000256" key="9">
    <source>
        <dbReference type="ARBA" id="ARBA00035611"/>
    </source>
</evidence>
<feature type="transmembrane region" description="Helical" evidence="11">
    <location>
        <begin position="182"/>
        <end position="200"/>
    </location>
</feature>
<evidence type="ECO:0000256" key="6">
    <source>
        <dbReference type="ARBA" id="ARBA00022692"/>
    </source>
</evidence>
<evidence type="ECO:0000256" key="2">
    <source>
        <dbReference type="ARBA" id="ARBA00022448"/>
    </source>
</evidence>